<evidence type="ECO:0000256" key="4">
    <source>
        <dbReference type="ARBA" id="ARBA00012546"/>
    </source>
</evidence>
<evidence type="ECO:0000256" key="6">
    <source>
        <dbReference type="ARBA" id="ARBA00023235"/>
    </source>
</evidence>
<dbReference type="EMBL" id="JALBUT010000005">
    <property type="protein sequence ID" value="MDX8415629.1"/>
    <property type="molecule type" value="Genomic_DNA"/>
</dbReference>
<evidence type="ECO:0000313" key="8">
    <source>
        <dbReference type="EMBL" id="MDX8415629.1"/>
    </source>
</evidence>
<dbReference type="GO" id="GO:0008880">
    <property type="term" value="F:glucuronate isomerase activity"/>
    <property type="evidence" value="ECO:0007669"/>
    <property type="project" value="UniProtKB-EC"/>
</dbReference>
<reference evidence="8 9" key="1">
    <citation type="submission" date="2022-03" db="EMBL/GenBank/DDBJ databases">
        <title>Novel taxa within the pig intestine.</title>
        <authorList>
            <person name="Wylensek D."/>
            <person name="Bishof K."/>
            <person name="Afrizal A."/>
            <person name="Clavel T."/>
        </authorList>
    </citation>
    <scope>NUCLEOTIDE SEQUENCE [LARGE SCALE GENOMIC DNA]</scope>
    <source>
        <strain evidence="8 9">CLA-KB-P66</strain>
    </source>
</reference>
<comment type="catalytic activity">
    <reaction evidence="7">
        <text>aldehydo-D-galacturonate = keto-D-tagaturonate</text>
        <dbReference type="Rhea" id="RHEA:27702"/>
        <dbReference type="ChEBI" id="CHEBI:12952"/>
        <dbReference type="ChEBI" id="CHEBI:17886"/>
    </reaction>
</comment>
<dbReference type="Gene3D" id="1.10.2020.10">
    <property type="entry name" value="uronate isomerase, domain 2, chain A"/>
    <property type="match status" value="1"/>
</dbReference>
<dbReference type="HAMAP" id="MF_00675">
    <property type="entry name" value="UxaC"/>
    <property type="match status" value="1"/>
</dbReference>
<keyword evidence="6 7" id="KW-0413">Isomerase</keyword>
<dbReference type="PANTHER" id="PTHR30068:SF4">
    <property type="entry name" value="URONATE ISOMERASE"/>
    <property type="match status" value="1"/>
</dbReference>
<evidence type="ECO:0000256" key="7">
    <source>
        <dbReference type="HAMAP-Rule" id="MF_00675"/>
    </source>
</evidence>
<sequence>MVHFINDNFLLLNETSKELYFKYAKPMPIIDFHCHLPPQEIAEDKHWENIAQVFLGGDHYKWRAMRSNGIDEKFITGDASDREKFEKFAETMPKLLRNPIYHWTHLELARFFGIDDVLLSPKTSDEIWSRANEVLQNGLGARKCMKVAYDVKTVCTTDDPASDLKYHKQIAKENIGVKVLPTFRPDKAHSVEAPQAFASYMKELGESANIEIEKFEDLIAALKNRHDYFHSMGCRMSDNGVPTLWHEEASESELDAILKTAMSGKPVSEKELAQFKSAVLTQCAIMDYDCGWTRQLHIGPMRNNNAKMLKSIGVDTGFDSIGEANFALPLSKHLDNLNSMDALGKTILYNLHPKDTEMLATMAGNFQDSLCPGKIQYGAGWWFLDQIDGMKKQTEALSSLGLLSRFVGMLTDSRSFLSYSRHEYYRRILCNLLGDEMEKGILPNDLELVGQMVSDISYNNAANYFKF</sequence>
<dbReference type="EC" id="5.3.1.12" evidence="4 7"/>
<comment type="pathway">
    <text evidence="2 7">Carbohydrate metabolism; pentose and glucuronate interconversion.</text>
</comment>
<dbReference type="InterPro" id="IPR003766">
    <property type="entry name" value="Uronate_isomerase"/>
</dbReference>
<dbReference type="InterPro" id="IPR032466">
    <property type="entry name" value="Metal_Hydrolase"/>
</dbReference>
<evidence type="ECO:0000256" key="2">
    <source>
        <dbReference type="ARBA" id="ARBA00004892"/>
    </source>
</evidence>
<organism evidence="8 9">
    <name type="scientific">Intestinicryptomonas porci</name>
    <dbReference type="NCBI Taxonomy" id="2926320"/>
    <lineage>
        <taxon>Bacteria</taxon>
        <taxon>Pseudomonadati</taxon>
        <taxon>Verrucomicrobiota</taxon>
        <taxon>Opitutia</taxon>
        <taxon>Opitutales</taxon>
        <taxon>Intestinicryptomonaceae</taxon>
        <taxon>Intestinicryptomonas</taxon>
    </lineage>
</organism>
<name>A0ABU4WHD5_9BACT</name>
<dbReference type="SUPFAM" id="SSF51556">
    <property type="entry name" value="Metallo-dependent hydrolases"/>
    <property type="match status" value="1"/>
</dbReference>
<accession>A0ABU4WHD5</accession>
<proteinExistence type="inferred from homology"/>
<dbReference type="Proteomes" id="UP001275932">
    <property type="component" value="Unassembled WGS sequence"/>
</dbReference>
<comment type="similarity">
    <text evidence="3 7">Belongs to the metallo-dependent hydrolases superfamily. Uronate isomerase family.</text>
</comment>
<comment type="catalytic activity">
    <reaction evidence="1 7">
        <text>D-glucuronate = D-fructuronate</text>
        <dbReference type="Rhea" id="RHEA:13049"/>
        <dbReference type="ChEBI" id="CHEBI:58720"/>
        <dbReference type="ChEBI" id="CHEBI:59863"/>
        <dbReference type="EC" id="5.3.1.12"/>
    </reaction>
</comment>
<dbReference type="RefSeq" id="WP_370397075.1">
    <property type="nucleotide sequence ID" value="NZ_JALBUT010000005.1"/>
</dbReference>
<evidence type="ECO:0000256" key="5">
    <source>
        <dbReference type="ARBA" id="ARBA00020555"/>
    </source>
</evidence>
<dbReference type="Pfam" id="PF02614">
    <property type="entry name" value="UxaC"/>
    <property type="match status" value="1"/>
</dbReference>
<comment type="caution">
    <text evidence="8">The sequence shown here is derived from an EMBL/GenBank/DDBJ whole genome shotgun (WGS) entry which is preliminary data.</text>
</comment>
<keyword evidence="9" id="KW-1185">Reference proteome</keyword>
<evidence type="ECO:0000256" key="1">
    <source>
        <dbReference type="ARBA" id="ARBA00001165"/>
    </source>
</evidence>
<evidence type="ECO:0000256" key="3">
    <source>
        <dbReference type="ARBA" id="ARBA00008397"/>
    </source>
</evidence>
<dbReference type="NCBIfam" id="NF002794">
    <property type="entry name" value="PRK02925.1"/>
    <property type="match status" value="1"/>
</dbReference>
<gene>
    <name evidence="7 8" type="primary">uxaC</name>
    <name evidence="8" type="ORF">MOX91_05475</name>
</gene>
<protein>
    <recommendedName>
        <fullName evidence="5 7">Uronate isomerase</fullName>
        <ecNumber evidence="4 7">5.3.1.12</ecNumber>
    </recommendedName>
    <alternativeName>
        <fullName evidence="7">Glucuronate isomerase</fullName>
    </alternativeName>
    <alternativeName>
        <fullName evidence="7">Uronic isomerase</fullName>
    </alternativeName>
</protein>
<dbReference type="PANTHER" id="PTHR30068">
    <property type="entry name" value="URONATE ISOMERASE"/>
    <property type="match status" value="1"/>
</dbReference>
<evidence type="ECO:0000313" key="9">
    <source>
        <dbReference type="Proteomes" id="UP001275932"/>
    </source>
</evidence>
<dbReference type="Gene3D" id="3.20.20.140">
    <property type="entry name" value="Metal-dependent hydrolases"/>
    <property type="match status" value="1"/>
</dbReference>